<dbReference type="Gene3D" id="2.60.120.260">
    <property type="entry name" value="Galactose-binding domain-like"/>
    <property type="match status" value="1"/>
</dbReference>
<dbReference type="EMBL" id="ADBJ01000044">
    <property type="protein sequence ID" value="EFA77059.1"/>
    <property type="molecule type" value="Genomic_DNA"/>
</dbReference>
<evidence type="ECO:0000259" key="3">
    <source>
        <dbReference type="PROSITE" id="PS50097"/>
    </source>
</evidence>
<feature type="compositionally biased region" description="Low complexity" evidence="1">
    <location>
        <begin position="392"/>
        <end position="408"/>
    </location>
</feature>
<proteinExistence type="predicted"/>
<feature type="compositionally biased region" description="Low complexity" evidence="1">
    <location>
        <begin position="416"/>
        <end position="439"/>
    </location>
</feature>
<dbReference type="Gene3D" id="3.30.710.10">
    <property type="entry name" value="Potassium Channel Kv1.1, Chain A"/>
    <property type="match status" value="1"/>
</dbReference>
<dbReference type="InterPro" id="IPR000210">
    <property type="entry name" value="BTB/POZ_dom"/>
</dbReference>
<dbReference type="SMART" id="SM00875">
    <property type="entry name" value="BACK"/>
    <property type="match status" value="1"/>
</dbReference>
<gene>
    <name evidence="4" type="ORF">PPL_09812</name>
</gene>
<evidence type="ECO:0000259" key="2">
    <source>
        <dbReference type="PROSITE" id="PS50022"/>
    </source>
</evidence>
<evidence type="ECO:0008006" key="6">
    <source>
        <dbReference type="Google" id="ProtNLM"/>
    </source>
</evidence>
<dbReference type="STRING" id="670386.D3BP49"/>
<dbReference type="InterPro" id="IPR000421">
    <property type="entry name" value="FA58C"/>
</dbReference>
<evidence type="ECO:0000256" key="1">
    <source>
        <dbReference type="SAM" id="MobiDB-lite"/>
    </source>
</evidence>
<dbReference type="Gene3D" id="1.25.40.420">
    <property type="match status" value="1"/>
</dbReference>
<dbReference type="InterPro" id="IPR011705">
    <property type="entry name" value="BACK"/>
</dbReference>
<evidence type="ECO:0000313" key="5">
    <source>
        <dbReference type="Proteomes" id="UP000001396"/>
    </source>
</evidence>
<dbReference type="InterPro" id="IPR008979">
    <property type="entry name" value="Galactose-bd-like_sf"/>
</dbReference>
<feature type="region of interest" description="Disordered" evidence="1">
    <location>
        <begin position="354"/>
        <end position="373"/>
    </location>
</feature>
<feature type="compositionally biased region" description="Low complexity" evidence="1">
    <location>
        <begin position="447"/>
        <end position="476"/>
    </location>
</feature>
<dbReference type="RefSeq" id="XP_020429188.1">
    <property type="nucleotide sequence ID" value="XM_020580601.1"/>
</dbReference>
<feature type="compositionally biased region" description="Low complexity" evidence="1">
    <location>
        <begin position="358"/>
        <end position="368"/>
    </location>
</feature>
<feature type="compositionally biased region" description="Low complexity" evidence="1">
    <location>
        <begin position="622"/>
        <end position="636"/>
    </location>
</feature>
<protein>
    <recommendedName>
        <fullName evidence="6">BTB domain-containing protein</fullName>
    </recommendedName>
</protein>
<dbReference type="PROSITE" id="PS50022">
    <property type="entry name" value="FA58C_3"/>
    <property type="match status" value="1"/>
</dbReference>
<dbReference type="Pfam" id="PF07707">
    <property type="entry name" value="BACK"/>
    <property type="match status" value="1"/>
</dbReference>
<dbReference type="CDD" id="cd14733">
    <property type="entry name" value="BACK"/>
    <property type="match status" value="1"/>
</dbReference>
<dbReference type="GeneID" id="31365284"/>
<feature type="domain" description="F5/8 type C" evidence="2">
    <location>
        <begin position="787"/>
        <end position="896"/>
    </location>
</feature>
<dbReference type="OMA" id="WTLQGSM"/>
<evidence type="ECO:0000313" key="4">
    <source>
        <dbReference type="EMBL" id="EFA77059.1"/>
    </source>
</evidence>
<feature type="compositionally biased region" description="Low complexity" evidence="1">
    <location>
        <begin position="588"/>
        <end position="613"/>
    </location>
</feature>
<dbReference type="SMART" id="SM00225">
    <property type="entry name" value="BTB"/>
    <property type="match status" value="1"/>
</dbReference>
<keyword evidence="5" id="KW-1185">Reference proteome</keyword>
<accession>D3BP49</accession>
<dbReference type="Proteomes" id="UP000001396">
    <property type="component" value="Unassembled WGS sequence"/>
</dbReference>
<comment type="caution">
    <text evidence="4">The sequence shown here is derived from an EMBL/GenBank/DDBJ whole genome shotgun (WGS) entry which is preliminary data.</text>
</comment>
<sequence>MHFDTLNEDTEWLLSFFFVDCEEGLHYVSYTVMHYQSWVEYLHKLFFPMMIKRNFYQYSSIMISTSPGNQSSFLIPNNSNSSGNNATLNSGSFINGANVRSGSVIGISNSNISNNNNSNTFKGHSRTNHSNGGNNTIGNYFEAPLFQEGFGSFLKSGEFSDLTIHSEGKQYHLHRVILAHSSKYFSDYFDLDNNNSNNNNNNSNNKMTTIKEITTTNYNNNSNSNNNDIPVTTYFTKIDNNNYELKGPFIEHFDMVVNYMYEGRVNLTPKNALPLLSLSNCFQIKGLKKYATFYLTNSITKENAFFMLNKAIHINSDDLTTKCITVICKHFNQMIQPHFSHIFTQPQPFIMQPNYFTNNNNNNNNNNNTSTANYSDELDSIATVDQFTSNLESSLNNNTTSEPTSTNSDSDDSDLDSFSSSTTATTTTTITNNNNTHSNSSHHHQSSIHIPQTSNPIGISSKYGSPSPSNSILSSSMANDKSLNISTIHTIPELLSLPISIMIRLMRQNNLSVSNEAVVYKTIVKYIQANKSSLSEQDIESLFECVRFPLFNYQQLEEVQDNTLIPKSLITEALMLRLRLHEGPKDVNSASNLSLSPSNNLLQSNSKSPTSSSINVQYSGGNNINSNTTSTSTTATSSSIQITPSVIVTSSSLPSSSLLTSTLTSALSSTLNINNINNSNSSNNNTGSILTSLSNNSSNSSIGDSLVASTESANDSSALIRRTPRAPFAISLEYNNEMKGVFYYIGTNGLKDEWSNPANRGRVRVTFSSIEKGNVTDVVGRQPTECWTMDVPASWIAINLGSSRTLVPTFYTLRHGGNSKADCLRNWTLQGSMDSKNWTILSRHSNDSSLNGNYSTWTCPIENCTQAYRHFRILQTGRNSTNHNFLSLSGIEFYGDLYETRKDD</sequence>
<dbReference type="AlphaFoldDB" id="D3BP49"/>
<dbReference type="PANTHER" id="PTHR47457:SF1">
    <property type="entry name" value="BTB DOMAIN-CONTAINING PROTEIN-RELATED"/>
    <property type="match status" value="1"/>
</dbReference>
<dbReference type="PROSITE" id="PS50097">
    <property type="entry name" value="BTB"/>
    <property type="match status" value="1"/>
</dbReference>
<feature type="region of interest" description="Disordered" evidence="1">
    <location>
        <begin position="392"/>
        <end position="476"/>
    </location>
</feature>
<reference evidence="4 5" key="1">
    <citation type="journal article" date="2011" name="Genome Res.">
        <title>Phylogeny-wide analysis of social amoeba genomes highlights ancient origins for complex intercellular communication.</title>
        <authorList>
            <person name="Heidel A.J."/>
            <person name="Lawal H.M."/>
            <person name="Felder M."/>
            <person name="Schilde C."/>
            <person name="Helps N.R."/>
            <person name="Tunggal B."/>
            <person name="Rivero F."/>
            <person name="John U."/>
            <person name="Schleicher M."/>
            <person name="Eichinger L."/>
            <person name="Platzer M."/>
            <person name="Noegel A.A."/>
            <person name="Schaap P."/>
            <person name="Gloeckner G."/>
        </authorList>
    </citation>
    <scope>NUCLEOTIDE SEQUENCE [LARGE SCALE GENOMIC DNA]</scope>
    <source>
        <strain evidence="5">ATCC 26659 / Pp 5 / PN500</strain>
    </source>
</reference>
<organism evidence="4 5">
    <name type="scientific">Heterostelium pallidum (strain ATCC 26659 / Pp 5 / PN500)</name>
    <name type="common">Cellular slime mold</name>
    <name type="synonym">Polysphondylium pallidum</name>
    <dbReference type="NCBI Taxonomy" id="670386"/>
    <lineage>
        <taxon>Eukaryota</taxon>
        <taxon>Amoebozoa</taxon>
        <taxon>Evosea</taxon>
        <taxon>Eumycetozoa</taxon>
        <taxon>Dictyostelia</taxon>
        <taxon>Acytosteliales</taxon>
        <taxon>Acytosteliaceae</taxon>
        <taxon>Heterostelium</taxon>
    </lineage>
</organism>
<name>D3BP49_HETP5</name>
<dbReference type="Pfam" id="PF00651">
    <property type="entry name" value="BTB"/>
    <property type="match status" value="2"/>
</dbReference>
<dbReference type="PANTHER" id="PTHR47457">
    <property type="entry name" value="OS05G0345500 PROTEIN"/>
    <property type="match status" value="1"/>
</dbReference>
<dbReference type="InParanoid" id="D3BP49"/>
<dbReference type="SUPFAM" id="SSF54695">
    <property type="entry name" value="POZ domain"/>
    <property type="match status" value="1"/>
</dbReference>
<dbReference type="SUPFAM" id="SSF49785">
    <property type="entry name" value="Galactose-binding domain-like"/>
    <property type="match status" value="1"/>
</dbReference>
<dbReference type="InterPro" id="IPR011333">
    <property type="entry name" value="SKP1/BTB/POZ_sf"/>
</dbReference>
<dbReference type="CDD" id="cd18186">
    <property type="entry name" value="BTB_POZ_ZBTB_KLHL-like"/>
    <property type="match status" value="1"/>
</dbReference>
<feature type="region of interest" description="Disordered" evidence="1">
    <location>
        <begin position="588"/>
        <end position="636"/>
    </location>
</feature>
<feature type="domain" description="BTB" evidence="3">
    <location>
        <begin position="160"/>
        <end position="269"/>
    </location>
</feature>